<dbReference type="Proteomes" id="UP001163324">
    <property type="component" value="Chromosome 4"/>
</dbReference>
<name>A0ACC0V1I5_9HYPO</name>
<evidence type="ECO:0000313" key="1">
    <source>
        <dbReference type="EMBL" id="KAI9900294.1"/>
    </source>
</evidence>
<gene>
    <name evidence="1" type="ORF">N3K66_004556</name>
</gene>
<organism evidence="1 2">
    <name type="scientific">Trichothecium roseum</name>
    <dbReference type="NCBI Taxonomy" id="47278"/>
    <lineage>
        <taxon>Eukaryota</taxon>
        <taxon>Fungi</taxon>
        <taxon>Dikarya</taxon>
        <taxon>Ascomycota</taxon>
        <taxon>Pezizomycotina</taxon>
        <taxon>Sordariomycetes</taxon>
        <taxon>Hypocreomycetidae</taxon>
        <taxon>Hypocreales</taxon>
        <taxon>Hypocreales incertae sedis</taxon>
        <taxon>Trichothecium</taxon>
    </lineage>
</organism>
<protein>
    <submittedName>
        <fullName evidence="1">Uncharacterized protein</fullName>
    </submittedName>
</protein>
<comment type="caution">
    <text evidence="1">The sequence shown here is derived from an EMBL/GenBank/DDBJ whole genome shotgun (WGS) entry which is preliminary data.</text>
</comment>
<reference evidence="1" key="1">
    <citation type="submission" date="2022-10" db="EMBL/GenBank/DDBJ databases">
        <title>Complete Genome of Trichothecium roseum strain YXFP-22015, a Plant Pathogen Isolated from Citrus.</title>
        <authorList>
            <person name="Wang Y."/>
            <person name="Zhu L."/>
        </authorList>
    </citation>
    <scope>NUCLEOTIDE SEQUENCE</scope>
    <source>
        <strain evidence="1">YXFP-22015</strain>
    </source>
</reference>
<evidence type="ECO:0000313" key="2">
    <source>
        <dbReference type="Proteomes" id="UP001163324"/>
    </source>
</evidence>
<dbReference type="EMBL" id="CM047943">
    <property type="protein sequence ID" value="KAI9900294.1"/>
    <property type="molecule type" value="Genomic_DNA"/>
</dbReference>
<keyword evidence="2" id="KW-1185">Reference proteome</keyword>
<accession>A0ACC0V1I5</accession>
<sequence length="328" mass="35077">MLTSAKLRRQQQQQPLGKHDTQGKKNGNRRQRLVRKLLELLKMSRLAQPPGRLEGRIAIVTGASSGLGRAISLAYAREGAVVVCADLQPEARIGAGAGVKTEGQEKEGGKSTAEVIESRGGKAMFVRTDVSSGENWRALVKETVEKYGRIDILVNNAGISVEAKNKPVGIHETPDEWFDQTMAVNARSIFLGCKHVIGQMLQQDEHGTTGDRGWIVNLASVFGLVGTYCNPSYAAAKGAVSNLTRQVATDYAAQGIHCNAICPGYLDTAVLSDIKEHTKDVSAIAAKHPLHGIGRVEDVVGTAVFLASGEARWITGVNLPVDGGYTAQ</sequence>
<proteinExistence type="predicted"/>